<keyword evidence="3" id="KW-0694">RNA-binding</keyword>
<proteinExistence type="inferred from homology"/>
<name>A0A1G1VM86_9BACT</name>
<sequence length="131" mass="15105">MKRNYELTVVLSAQLSSTDLTKLEKSIENLLTKVGGKVQKKEDWGSRKFSYEIQKQTEGYYRHMIVELPSDAVDKLRSELMLLQGLLRYLIVVQEKSNKKQETPKENKFPSGQLGTKKQEAMSKEHMANGR</sequence>
<dbReference type="CDD" id="cd00473">
    <property type="entry name" value="bS6"/>
    <property type="match status" value="1"/>
</dbReference>
<dbReference type="Proteomes" id="UP000179069">
    <property type="component" value="Unassembled WGS sequence"/>
</dbReference>
<dbReference type="GO" id="GO:1990904">
    <property type="term" value="C:ribonucleoprotein complex"/>
    <property type="evidence" value="ECO:0007669"/>
    <property type="project" value="UniProtKB-KW"/>
</dbReference>
<dbReference type="AlphaFoldDB" id="A0A1G1VM86"/>
<dbReference type="NCBIfam" id="TIGR00166">
    <property type="entry name" value="S6"/>
    <property type="match status" value="1"/>
</dbReference>
<keyword evidence="3" id="KW-0687">Ribonucleoprotein</keyword>
<evidence type="ECO:0000313" key="5">
    <source>
        <dbReference type="EMBL" id="OGY16464.1"/>
    </source>
</evidence>
<comment type="function">
    <text evidence="3">Binds together with bS18 to 16S ribosomal RNA.</text>
</comment>
<dbReference type="SUPFAM" id="SSF54995">
    <property type="entry name" value="Ribosomal protein S6"/>
    <property type="match status" value="1"/>
</dbReference>
<accession>A0A1G1VM86</accession>
<dbReference type="InterPro" id="IPR000529">
    <property type="entry name" value="Ribosomal_bS6"/>
</dbReference>
<dbReference type="GO" id="GO:0003735">
    <property type="term" value="F:structural constituent of ribosome"/>
    <property type="evidence" value="ECO:0007669"/>
    <property type="project" value="InterPro"/>
</dbReference>
<organism evidence="5 6">
    <name type="scientific">Candidatus Chisholmbacteria bacterium RIFCSPHIGHO2_01_FULL_49_18</name>
    <dbReference type="NCBI Taxonomy" id="1797590"/>
    <lineage>
        <taxon>Bacteria</taxon>
        <taxon>Candidatus Chisholmiibacteriota</taxon>
    </lineage>
</organism>
<gene>
    <name evidence="3" type="primary">rpsF</name>
    <name evidence="5" type="ORF">A2785_02095</name>
</gene>
<keyword evidence="3 5" id="KW-0689">Ribosomal protein</keyword>
<evidence type="ECO:0000256" key="1">
    <source>
        <dbReference type="ARBA" id="ARBA00009512"/>
    </source>
</evidence>
<comment type="caution">
    <text evidence="5">The sequence shown here is derived from an EMBL/GenBank/DDBJ whole genome shotgun (WGS) entry which is preliminary data.</text>
</comment>
<dbReference type="HAMAP" id="MF_00360">
    <property type="entry name" value="Ribosomal_bS6"/>
    <property type="match status" value="1"/>
</dbReference>
<dbReference type="Pfam" id="PF01250">
    <property type="entry name" value="Ribosomal_S6"/>
    <property type="match status" value="1"/>
</dbReference>
<dbReference type="GO" id="GO:0070181">
    <property type="term" value="F:small ribosomal subunit rRNA binding"/>
    <property type="evidence" value="ECO:0007669"/>
    <property type="project" value="TreeGrafter"/>
</dbReference>
<dbReference type="GO" id="GO:0006412">
    <property type="term" value="P:translation"/>
    <property type="evidence" value="ECO:0007669"/>
    <property type="project" value="UniProtKB-UniRule"/>
</dbReference>
<dbReference type="GO" id="GO:0005737">
    <property type="term" value="C:cytoplasm"/>
    <property type="evidence" value="ECO:0007669"/>
    <property type="project" value="UniProtKB-ARBA"/>
</dbReference>
<feature type="compositionally biased region" description="Basic and acidic residues" evidence="4">
    <location>
        <begin position="117"/>
        <end position="131"/>
    </location>
</feature>
<protein>
    <recommendedName>
        <fullName evidence="2 3">Small ribosomal subunit protein bS6</fullName>
    </recommendedName>
</protein>
<evidence type="ECO:0000313" key="6">
    <source>
        <dbReference type="Proteomes" id="UP000179069"/>
    </source>
</evidence>
<feature type="region of interest" description="Disordered" evidence="4">
    <location>
        <begin position="97"/>
        <end position="131"/>
    </location>
</feature>
<evidence type="ECO:0000256" key="3">
    <source>
        <dbReference type="HAMAP-Rule" id="MF_00360"/>
    </source>
</evidence>
<dbReference type="EMBL" id="MHCI01000015">
    <property type="protein sequence ID" value="OGY16464.1"/>
    <property type="molecule type" value="Genomic_DNA"/>
</dbReference>
<comment type="similarity">
    <text evidence="1 3">Belongs to the bacterial ribosomal protein bS6 family.</text>
</comment>
<keyword evidence="3" id="KW-0699">rRNA-binding</keyword>
<evidence type="ECO:0000256" key="2">
    <source>
        <dbReference type="ARBA" id="ARBA00035294"/>
    </source>
</evidence>
<dbReference type="PANTHER" id="PTHR21011:SF1">
    <property type="entry name" value="SMALL RIBOSOMAL SUBUNIT PROTEIN BS6M"/>
    <property type="match status" value="1"/>
</dbReference>
<evidence type="ECO:0000256" key="4">
    <source>
        <dbReference type="SAM" id="MobiDB-lite"/>
    </source>
</evidence>
<dbReference type="PANTHER" id="PTHR21011">
    <property type="entry name" value="MITOCHONDRIAL 28S RIBOSOMAL PROTEIN S6"/>
    <property type="match status" value="1"/>
</dbReference>
<dbReference type="GO" id="GO:0005840">
    <property type="term" value="C:ribosome"/>
    <property type="evidence" value="ECO:0007669"/>
    <property type="project" value="UniProtKB-KW"/>
</dbReference>
<feature type="compositionally biased region" description="Basic and acidic residues" evidence="4">
    <location>
        <begin position="97"/>
        <end position="108"/>
    </location>
</feature>
<dbReference type="InterPro" id="IPR035980">
    <property type="entry name" value="Ribosomal_bS6_sf"/>
</dbReference>
<dbReference type="Gene3D" id="3.30.70.60">
    <property type="match status" value="1"/>
</dbReference>
<dbReference type="InterPro" id="IPR014717">
    <property type="entry name" value="Transl_elong_EF1B/ribsomal_bS6"/>
</dbReference>
<dbReference type="InterPro" id="IPR020814">
    <property type="entry name" value="Ribosomal_S6_plastid/chlpt"/>
</dbReference>
<reference evidence="5 6" key="1">
    <citation type="journal article" date="2016" name="Nat. Commun.">
        <title>Thousands of microbial genomes shed light on interconnected biogeochemical processes in an aquifer system.</title>
        <authorList>
            <person name="Anantharaman K."/>
            <person name="Brown C.T."/>
            <person name="Hug L.A."/>
            <person name="Sharon I."/>
            <person name="Castelle C.J."/>
            <person name="Probst A.J."/>
            <person name="Thomas B.C."/>
            <person name="Singh A."/>
            <person name="Wilkins M.J."/>
            <person name="Karaoz U."/>
            <person name="Brodie E.L."/>
            <person name="Williams K.H."/>
            <person name="Hubbard S.S."/>
            <person name="Banfield J.F."/>
        </authorList>
    </citation>
    <scope>NUCLEOTIDE SEQUENCE [LARGE SCALE GENOMIC DNA]</scope>
</reference>